<dbReference type="RefSeq" id="WP_016205226.1">
    <property type="nucleotide sequence ID" value="NZ_JAGTPX020000004.1"/>
</dbReference>
<evidence type="ECO:0000256" key="1">
    <source>
        <dbReference type="SAM" id="Phobius"/>
    </source>
</evidence>
<dbReference type="Pfam" id="PF04854">
    <property type="entry name" value="DUF624"/>
    <property type="match status" value="1"/>
</dbReference>
<keyword evidence="1" id="KW-0472">Membrane</keyword>
<dbReference type="EMBL" id="JAGTPX010000004">
    <property type="protein sequence ID" value="MBR8668996.1"/>
    <property type="molecule type" value="Genomic_DNA"/>
</dbReference>
<feature type="transmembrane region" description="Helical" evidence="1">
    <location>
        <begin position="101"/>
        <end position="124"/>
    </location>
</feature>
<comment type="caution">
    <text evidence="2">The sequence shown here is derived from an EMBL/GenBank/DDBJ whole genome shotgun (WGS) entry which is preliminary data.</text>
</comment>
<proteinExistence type="predicted"/>
<feature type="transmembrane region" description="Helical" evidence="1">
    <location>
        <begin position="23"/>
        <end position="46"/>
    </location>
</feature>
<evidence type="ECO:0000313" key="2">
    <source>
        <dbReference type="EMBL" id="MBR8668996.1"/>
    </source>
</evidence>
<protein>
    <submittedName>
        <fullName evidence="2">DUF624 domain-containing protein</fullName>
    </submittedName>
</protein>
<reference evidence="2" key="1">
    <citation type="submission" date="2021-04" db="EMBL/GenBank/DDBJ databases">
        <title>Genomic analysis of electroactive and textile dye degrading Bacillus circulans strain: DC10 isolated from constructed wetland-microbial fuel cells treating textile dye wastewaters.</title>
        <authorList>
            <person name="Patel D.U."/>
            <person name="Desai C.R."/>
        </authorList>
    </citation>
    <scope>NUCLEOTIDE SEQUENCE</scope>
    <source>
        <strain evidence="2">DC10</strain>
    </source>
</reference>
<organism evidence="2">
    <name type="scientific">Niallia circulans</name>
    <name type="common">Bacillus circulans</name>
    <dbReference type="NCBI Taxonomy" id="1397"/>
    <lineage>
        <taxon>Bacteria</taxon>
        <taxon>Bacillati</taxon>
        <taxon>Bacillota</taxon>
        <taxon>Bacilli</taxon>
        <taxon>Bacillales</taxon>
        <taxon>Bacillaceae</taxon>
        <taxon>Niallia</taxon>
    </lineage>
</organism>
<feature type="transmembrane region" description="Helical" evidence="1">
    <location>
        <begin position="136"/>
        <end position="161"/>
    </location>
</feature>
<dbReference type="InterPro" id="IPR006938">
    <property type="entry name" value="DUF624"/>
</dbReference>
<name>A0A941GAB2_NIACI</name>
<gene>
    <name evidence="2" type="ORF">KD144_05525</name>
</gene>
<keyword evidence="1" id="KW-1133">Transmembrane helix</keyword>
<accession>A0A941GAB2</accession>
<feature type="transmembrane region" description="Helical" evidence="1">
    <location>
        <begin position="167"/>
        <end position="188"/>
    </location>
</feature>
<keyword evidence="1" id="KW-0812">Transmembrane</keyword>
<feature type="transmembrane region" description="Helical" evidence="1">
    <location>
        <begin position="77"/>
        <end position="95"/>
    </location>
</feature>
<sequence>MLKSVEKINHIFTTILNLVYVNFLWWLFTLLGVGLFGAGPATYALVSILRQWMRGNTNIPIFSSYWKYYKESFKESMITSWIYVLIGYVLVIDLLYVTNWYLKVCLIIICFLFFLSAIFIYPLMAHYNWKGIFFRIKMSFIFGFSCLQYTLLLFVVIGATYWTAITFFPGILTFFGISFLFYVITWTANQVFTRIELQNTEEVEDKTIYPTLNGQ</sequence>
<dbReference type="AlphaFoldDB" id="A0A941GAB2"/>